<evidence type="ECO:0008006" key="4">
    <source>
        <dbReference type="Google" id="ProtNLM"/>
    </source>
</evidence>
<protein>
    <recommendedName>
        <fullName evidence="4">Lipoprotein</fullName>
    </recommendedName>
</protein>
<reference evidence="2 3" key="1">
    <citation type="submission" date="2020-08" db="EMBL/GenBank/DDBJ databases">
        <title>Genomic Encyclopedia of Type Strains, Phase IV (KMG-IV): sequencing the most valuable type-strain genomes for metagenomic binning, comparative biology and taxonomic classification.</title>
        <authorList>
            <person name="Goeker M."/>
        </authorList>
    </citation>
    <scope>NUCLEOTIDE SEQUENCE [LARGE SCALE GENOMIC DNA]</scope>
    <source>
        <strain evidence="2 3">DSM 12252</strain>
    </source>
</reference>
<sequence length="60" mass="6570">MKTASFLFCAAAIVLATTSCDQHSWKETQVLHEGMHKAHGEGHGDAHAKPAEHGEKKEHH</sequence>
<evidence type="ECO:0000313" key="3">
    <source>
        <dbReference type="Proteomes" id="UP000590740"/>
    </source>
</evidence>
<proteinExistence type="predicted"/>
<feature type="region of interest" description="Disordered" evidence="1">
    <location>
        <begin position="36"/>
        <end position="60"/>
    </location>
</feature>
<accession>A0A7W8DI42</accession>
<keyword evidence="3" id="KW-1185">Reference proteome</keyword>
<dbReference type="Proteomes" id="UP000590740">
    <property type="component" value="Unassembled WGS sequence"/>
</dbReference>
<name>A0A7W8DI42_9BACT</name>
<gene>
    <name evidence="2" type="ORF">HNQ65_000171</name>
</gene>
<dbReference type="AlphaFoldDB" id="A0A7W8DI42"/>
<evidence type="ECO:0000313" key="2">
    <source>
        <dbReference type="EMBL" id="MBB5030617.1"/>
    </source>
</evidence>
<dbReference type="EMBL" id="JACHIG010000001">
    <property type="protein sequence ID" value="MBB5030617.1"/>
    <property type="molecule type" value="Genomic_DNA"/>
</dbReference>
<organism evidence="2 3">
    <name type="scientific">Prosthecobacter vanneervenii</name>
    <dbReference type="NCBI Taxonomy" id="48466"/>
    <lineage>
        <taxon>Bacteria</taxon>
        <taxon>Pseudomonadati</taxon>
        <taxon>Verrucomicrobiota</taxon>
        <taxon>Verrucomicrobiia</taxon>
        <taxon>Verrucomicrobiales</taxon>
        <taxon>Verrucomicrobiaceae</taxon>
        <taxon>Prosthecobacter</taxon>
    </lineage>
</organism>
<dbReference type="PROSITE" id="PS51257">
    <property type="entry name" value="PROKAR_LIPOPROTEIN"/>
    <property type="match status" value="1"/>
</dbReference>
<evidence type="ECO:0000256" key="1">
    <source>
        <dbReference type="SAM" id="MobiDB-lite"/>
    </source>
</evidence>
<dbReference type="RefSeq" id="WP_184337437.1">
    <property type="nucleotide sequence ID" value="NZ_JACHIG010000001.1"/>
</dbReference>
<comment type="caution">
    <text evidence="2">The sequence shown here is derived from an EMBL/GenBank/DDBJ whole genome shotgun (WGS) entry which is preliminary data.</text>
</comment>